<proteinExistence type="predicted"/>
<dbReference type="RefSeq" id="WP_020897338.1">
    <property type="nucleotide sequence ID" value="NZ_ATMR01000140.1"/>
</dbReference>
<protein>
    <submittedName>
        <fullName evidence="1">Uncharacterized protein</fullName>
    </submittedName>
</protein>
<dbReference type="STRING" id="641526.ADIWIN_3150"/>
<keyword evidence="2" id="KW-1185">Reference proteome</keyword>
<dbReference type="EMBL" id="ATMR01000140">
    <property type="protein sequence ID" value="EPR71857.1"/>
    <property type="molecule type" value="Genomic_DNA"/>
</dbReference>
<gene>
    <name evidence="1" type="ORF">ADIWIN_3150</name>
</gene>
<name>S7VR48_9FLAO</name>
<dbReference type="OrthoDB" id="792965at2"/>
<dbReference type="Proteomes" id="UP000014962">
    <property type="component" value="Unassembled WGS sequence"/>
</dbReference>
<reference evidence="1 2" key="1">
    <citation type="journal article" date="2013" name="Genome Announc.">
        <title>Draft Genome Sequence of Winogradskyella psychrotolerans RS-3T, Isolated from the Marine Transect of Kongsfjorden, Ny-Alesund, Svalbard, Arctic Ocean.</title>
        <authorList>
            <person name="Kumar Pinnaka A."/>
            <person name="Ara S."/>
            <person name="Singh A."/>
            <person name="Shivaji S."/>
        </authorList>
    </citation>
    <scope>NUCLEOTIDE SEQUENCE [LARGE SCALE GENOMIC DNA]</scope>
    <source>
        <strain evidence="1 2">RS-3</strain>
    </source>
</reference>
<evidence type="ECO:0000313" key="1">
    <source>
        <dbReference type="EMBL" id="EPR71857.1"/>
    </source>
</evidence>
<comment type="caution">
    <text evidence="1">The sequence shown here is derived from an EMBL/GenBank/DDBJ whole genome shotgun (WGS) entry which is preliminary data.</text>
</comment>
<dbReference type="AlphaFoldDB" id="S7VR48"/>
<accession>S7VR48</accession>
<organism evidence="1 2">
    <name type="scientific">Winogradskyella psychrotolerans RS-3</name>
    <dbReference type="NCBI Taxonomy" id="641526"/>
    <lineage>
        <taxon>Bacteria</taxon>
        <taxon>Pseudomonadati</taxon>
        <taxon>Bacteroidota</taxon>
        <taxon>Flavobacteriia</taxon>
        <taxon>Flavobacteriales</taxon>
        <taxon>Flavobacteriaceae</taxon>
        <taxon>Winogradskyella</taxon>
    </lineage>
</organism>
<evidence type="ECO:0000313" key="2">
    <source>
        <dbReference type="Proteomes" id="UP000014962"/>
    </source>
</evidence>
<sequence length="62" mass="7301">MDYLDFSNFPLSNFQYGDLQHLNHKGANVFSEWFATLLQNGLLEKENKQAFINDMMLNETKE</sequence>